<dbReference type="Gene3D" id="3.60.15.10">
    <property type="entry name" value="Ribonuclease Z/Hydroxyacylglutathione hydrolase-like"/>
    <property type="match status" value="1"/>
</dbReference>
<dbReference type="RefSeq" id="WP_283756256.1">
    <property type="nucleotide sequence ID" value="NZ_JAQOSQ010000001.1"/>
</dbReference>
<dbReference type="EMBL" id="JAQOSQ010000001">
    <property type="protein sequence ID" value="MDJ1181600.1"/>
    <property type="molecule type" value="Genomic_DNA"/>
</dbReference>
<dbReference type="PANTHER" id="PTHR42663:SF4">
    <property type="entry name" value="SLL1036 PROTEIN"/>
    <property type="match status" value="1"/>
</dbReference>
<evidence type="ECO:0000313" key="4">
    <source>
        <dbReference type="Proteomes" id="UP001232992"/>
    </source>
</evidence>
<comment type="caution">
    <text evidence="3">The sequence shown here is derived from an EMBL/GenBank/DDBJ whole genome shotgun (WGS) entry which is preliminary data.</text>
</comment>
<feature type="domain" description="Metallo-beta-lactamase" evidence="2">
    <location>
        <begin position="82"/>
        <end position="264"/>
    </location>
</feature>
<dbReference type="Pfam" id="PF12706">
    <property type="entry name" value="Lactamase_B_2"/>
    <property type="match status" value="1"/>
</dbReference>
<evidence type="ECO:0000313" key="3">
    <source>
        <dbReference type="EMBL" id="MDJ1181600.1"/>
    </source>
</evidence>
<dbReference type="Proteomes" id="UP001232992">
    <property type="component" value="Unassembled WGS sequence"/>
</dbReference>
<evidence type="ECO:0000256" key="1">
    <source>
        <dbReference type="SAM" id="MobiDB-lite"/>
    </source>
</evidence>
<keyword evidence="4" id="KW-1185">Reference proteome</keyword>
<gene>
    <name evidence="3" type="ORF">PMH09_00190</name>
</gene>
<reference evidence="3 4" key="1">
    <citation type="submission" date="2023-01" db="EMBL/GenBank/DDBJ databases">
        <title>Novel diversity within Roseofilum (Cyanobacteria; Desertifilaceae) from marine benthic mats with descriptions of four novel species.</title>
        <authorList>
            <person name="Wang Y."/>
            <person name="Berthold D.E."/>
            <person name="Hu J."/>
            <person name="Lefler F.W."/>
            <person name="Laughinghouse H.D. IV."/>
        </authorList>
    </citation>
    <scope>NUCLEOTIDE SEQUENCE [LARGE SCALE GENOMIC DNA]</scope>
    <source>
        <strain evidence="3 4">BLCC-M143</strain>
    </source>
</reference>
<dbReference type="InterPro" id="IPR001279">
    <property type="entry name" value="Metallo-B-lactamas"/>
</dbReference>
<name>A0ABT7BQY6_9CYAN</name>
<feature type="region of interest" description="Disordered" evidence="1">
    <location>
        <begin position="1"/>
        <end position="23"/>
    </location>
</feature>
<proteinExistence type="predicted"/>
<dbReference type="SUPFAM" id="SSF56281">
    <property type="entry name" value="Metallo-hydrolase/oxidoreductase"/>
    <property type="match status" value="1"/>
</dbReference>
<protein>
    <submittedName>
        <fullName evidence="3">MBL fold metallo-hydrolase</fullName>
    </submittedName>
</protein>
<sequence length="298" mass="33427">MSQSDPSVPVVQSSSSQDNLESSVPKPLTLKFWGTRGEIPTPGQQTLRYGGNTSCLTLETAENLLIFDVGTGVRVLGKYLLSRMPVEAHVFLSHCHWDRIQGFPFFVPAFIPINRFHVYGTAATNGDSMKQRLSEQMQPPNFPVPIEIMGADLKFHHLDPGEALKLEDMEIETCCLNLVDRTLGYRVKYNNRIVVYATNIPAKVGHIDAELMALVENADVLIYDTHSLGIDDPEEKASSDDWNWKSGIEIAKKAGVKQLVMFHHHPHYNDDSLDRIERQMQAVFPNGKLAREGMEIVV</sequence>
<evidence type="ECO:0000259" key="2">
    <source>
        <dbReference type="Pfam" id="PF12706"/>
    </source>
</evidence>
<organism evidence="3 4">
    <name type="scientific">Roseofilum casamattae BLCC-M143</name>
    <dbReference type="NCBI Taxonomy" id="3022442"/>
    <lineage>
        <taxon>Bacteria</taxon>
        <taxon>Bacillati</taxon>
        <taxon>Cyanobacteriota</taxon>
        <taxon>Cyanophyceae</taxon>
        <taxon>Desertifilales</taxon>
        <taxon>Desertifilaceae</taxon>
        <taxon>Roseofilum</taxon>
        <taxon>Roseofilum casamattae</taxon>
    </lineage>
</organism>
<dbReference type="PANTHER" id="PTHR42663">
    <property type="entry name" value="HYDROLASE C777.06C-RELATED-RELATED"/>
    <property type="match status" value="1"/>
</dbReference>
<dbReference type="InterPro" id="IPR036866">
    <property type="entry name" value="RibonucZ/Hydroxyglut_hydro"/>
</dbReference>
<accession>A0ABT7BQY6</accession>
<dbReference type="CDD" id="cd07715">
    <property type="entry name" value="TaR3-like_MBL-fold"/>
    <property type="match status" value="1"/>
</dbReference>